<evidence type="ECO:0000313" key="12">
    <source>
        <dbReference type="EMBL" id="KUK67439.1"/>
    </source>
</evidence>
<protein>
    <recommendedName>
        <fullName evidence="2">DNA-(apurinic or apyrimidinic site) lyase</fullName>
        <ecNumber evidence="2">4.2.99.18</ecNumber>
    </recommendedName>
</protein>
<reference evidence="12" key="1">
    <citation type="journal article" date="2015" name="MBio">
        <title>Genome-resolved metagenomic analysis reveals roles for candidate phyla and other microbial community members in biogeochemical transformations in oil reservoirs.</title>
        <authorList>
            <person name="Hu P."/>
            <person name="Tom L."/>
            <person name="Singh A."/>
            <person name="Thomas B.C."/>
            <person name="Baker B.J."/>
            <person name="Piceno Y.M."/>
            <person name="Andersen G.L."/>
            <person name="Banfield J.F."/>
        </authorList>
    </citation>
    <scope>NUCLEOTIDE SEQUENCE [LARGE SCALE GENOMIC DNA]</scope>
    <source>
        <strain evidence="12">46_47</strain>
        <strain evidence="13">46_70</strain>
    </source>
</reference>
<comment type="caution">
    <text evidence="12">The sequence shown here is derived from an EMBL/GenBank/DDBJ whole genome shotgun (WGS) entry which is preliminary data.</text>
</comment>
<feature type="domain" description="HhH-GPD" evidence="10">
    <location>
        <begin position="128"/>
        <end position="290"/>
    </location>
</feature>
<dbReference type="EMBL" id="LGGW01000010">
    <property type="protein sequence ID" value="KUK91072.1"/>
    <property type="molecule type" value="Genomic_DNA"/>
</dbReference>
<reference evidence="11 16" key="3">
    <citation type="journal article" date="2018" name="Nat. Biotechnol.">
        <title>A standardized bacterial taxonomy based on genome phylogeny substantially revises the tree of life.</title>
        <authorList>
            <person name="Parks D.H."/>
            <person name="Chuvochina M."/>
            <person name="Waite D.W."/>
            <person name="Rinke C."/>
            <person name="Skarshewski A."/>
            <person name="Chaumeil P.A."/>
            <person name="Hugenholtz P."/>
        </authorList>
    </citation>
    <scope>NUCLEOTIDE SEQUENCE [LARGE SCALE GENOMIC DNA]</scope>
    <source>
        <strain evidence="11">UBA9905</strain>
    </source>
</reference>
<evidence type="ECO:0000256" key="1">
    <source>
        <dbReference type="ARBA" id="ARBA00010679"/>
    </source>
</evidence>
<dbReference type="InterPro" id="IPR011257">
    <property type="entry name" value="DNA_glycosylase"/>
</dbReference>
<accession>A0A101GZL8</accession>
<dbReference type="GO" id="GO:0003684">
    <property type="term" value="F:damaged DNA binding"/>
    <property type="evidence" value="ECO:0007669"/>
    <property type="project" value="InterPro"/>
</dbReference>
<dbReference type="InterPro" id="IPR052054">
    <property type="entry name" value="Oxidative_DNA_repair_enzyme"/>
</dbReference>
<evidence type="ECO:0000256" key="9">
    <source>
        <dbReference type="ARBA" id="ARBA00044632"/>
    </source>
</evidence>
<keyword evidence="3" id="KW-0227">DNA damage</keyword>
<evidence type="ECO:0000313" key="11">
    <source>
        <dbReference type="EMBL" id="HCO69548.1"/>
    </source>
</evidence>
<keyword evidence="4" id="KW-0378">Hydrolase</keyword>
<dbReference type="Gene3D" id="1.10.340.30">
    <property type="entry name" value="Hypothetical protein, domain 2"/>
    <property type="match status" value="1"/>
</dbReference>
<evidence type="ECO:0000256" key="7">
    <source>
        <dbReference type="ARBA" id="ARBA00023268"/>
    </source>
</evidence>
<evidence type="ECO:0000259" key="10">
    <source>
        <dbReference type="SMART" id="SM00478"/>
    </source>
</evidence>
<sequence>MIEFALRTTGRQIDLDSTLDCGQTFRWLKDGEWWKGVVRDTVLFLKENSDGIIVRSSSESLLGRDVYSGIESYLGLEDDLQMIHSTLEKRLRAFDLKVRAVSEKALSEASGLRILRQDSFEMVVEYILSTRNSIPMIRWMSDRLSELFPENRIDFCGESYYAFPSLSQLKNISEETLINLKIGFRVPWLLKLFSKIEKESYFSGLSTLTVEEKLEELTKHDGIGYKVGSCVILFSYGELSAFPVDIWISRVMKDLFAFSGSTKKLMRFGMDSFSPYGGYYQEALFRYYRTHKLGRDFK</sequence>
<keyword evidence="7" id="KW-0511">Multifunctional enzyme</keyword>
<dbReference type="EC" id="4.2.99.18" evidence="2"/>
<dbReference type="PANTHER" id="PTHR10242">
    <property type="entry name" value="8-OXOGUANINE DNA GLYCOSYLASE"/>
    <property type="match status" value="1"/>
</dbReference>
<evidence type="ECO:0000313" key="15">
    <source>
        <dbReference type="Proteomes" id="UP000055014"/>
    </source>
</evidence>
<dbReference type="InterPro" id="IPR012904">
    <property type="entry name" value="OGG_N"/>
</dbReference>
<dbReference type="Pfam" id="PF07934">
    <property type="entry name" value="OGG_N"/>
    <property type="match status" value="1"/>
</dbReference>
<keyword evidence="8" id="KW-0326">Glycosidase</keyword>
<comment type="similarity">
    <text evidence="1">Belongs to the type-1 OGG1 family.</text>
</comment>
<proteinExistence type="inferred from homology"/>
<dbReference type="AlphaFoldDB" id="A0A101GZL8"/>
<dbReference type="EMBL" id="LGGH01000099">
    <property type="protein sequence ID" value="KUK67439.1"/>
    <property type="molecule type" value="Genomic_DNA"/>
</dbReference>
<dbReference type="Gene3D" id="1.10.1670.10">
    <property type="entry name" value="Helix-hairpin-Helix base-excision DNA repair enzymes (C-terminal)"/>
    <property type="match status" value="1"/>
</dbReference>
<dbReference type="Proteomes" id="UP000264215">
    <property type="component" value="Unassembled WGS sequence"/>
</dbReference>
<keyword evidence="6" id="KW-0456">Lyase</keyword>
<evidence type="ECO:0000256" key="3">
    <source>
        <dbReference type="ARBA" id="ARBA00022763"/>
    </source>
</evidence>
<dbReference type="SMART" id="SM00478">
    <property type="entry name" value="ENDO3c"/>
    <property type="match status" value="1"/>
</dbReference>
<name>A0A101GZL8_9BACT</name>
<dbReference type="GO" id="GO:0140078">
    <property type="term" value="F:class I DNA-(apurinic or apyrimidinic site) endonuclease activity"/>
    <property type="evidence" value="ECO:0007669"/>
    <property type="project" value="UniProtKB-EC"/>
</dbReference>
<dbReference type="Proteomes" id="UP000054260">
    <property type="component" value="Unassembled WGS sequence"/>
</dbReference>
<dbReference type="SUPFAM" id="SSF55945">
    <property type="entry name" value="TATA-box binding protein-like"/>
    <property type="match status" value="1"/>
</dbReference>
<organism evidence="12 14">
    <name type="scientific">Mesotoga infera</name>
    <dbReference type="NCBI Taxonomy" id="1236046"/>
    <lineage>
        <taxon>Bacteria</taxon>
        <taxon>Thermotogati</taxon>
        <taxon>Thermotogota</taxon>
        <taxon>Thermotogae</taxon>
        <taxon>Kosmotogales</taxon>
        <taxon>Kosmotogaceae</taxon>
        <taxon>Mesotoga</taxon>
    </lineage>
</organism>
<evidence type="ECO:0000313" key="13">
    <source>
        <dbReference type="EMBL" id="KUK91072.1"/>
    </source>
</evidence>
<dbReference type="GO" id="GO:0006289">
    <property type="term" value="P:nucleotide-excision repair"/>
    <property type="evidence" value="ECO:0007669"/>
    <property type="project" value="InterPro"/>
</dbReference>
<dbReference type="EMBL" id="DQBS01000071">
    <property type="protein sequence ID" value="HCO69548.1"/>
    <property type="molecule type" value="Genomic_DNA"/>
</dbReference>
<dbReference type="Proteomes" id="UP000055014">
    <property type="component" value="Unassembled WGS sequence"/>
</dbReference>
<dbReference type="GO" id="GO:0006284">
    <property type="term" value="P:base-excision repair"/>
    <property type="evidence" value="ECO:0007669"/>
    <property type="project" value="InterPro"/>
</dbReference>
<evidence type="ECO:0000256" key="5">
    <source>
        <dbReference type="ARBA" id="ARBA00023204"/>
    </source>
</evidence>
<comment type="catalytic activity">
    <reaction evidence="9">
        <text>2'-deoxyribonucleotide-(2'-deoxyribose 5'-phosphate)-2'-deoxyribonucleotide-DNA = a 3'-end 2'-deoxyribonucleotide-(2,3-dehydro-2,3-deoxyribose 5'-phosphate)-DNA + a 5'-end 5'-phospho-2'-deoxyribonucleoside-DNA + H(+)</text>
        <dbReference type="Rhea" id="RHEA:66592"/>
        <dbReference type="Rhea" id="RHEA-COMP:13180"/>
        <dbReference type="Rhea" id="RHEA-COMP:16897"/>
        <dbReference type="Rhea" id="RHEA-COMP:17067"/>
        <dbReference type="ChEBI" id="CHEBI:15378"/>
        <dbReference type="ChEBI" id="CHEBI:136412"/>
        <dbReference type="ChEBI" id="CHEBI:157695"/>
        <dbReference type="ChEBI" id="CHEBI:167181"/>
        <dbReference type="EC" id="4.2.99.18"/>
    </reaction>
</comment>
<reference evidence="14 15" key="2">
    <citation type="journal article" date="2015" name="MBio">
        <title>Genome-Resolved Metagenomic Analysis Reveals Roles for Candidate Phyla and Other Microbial Community Members in Biogeochemical Transformations in Oil Reservoirs.</title>
        <authorList>
            <person name="Hu P."/>
            <person name="Tom L."/>
            <person name="Singh A."/>
            <person name="Thomas B.C."/>
            <person name="Baker B.J."/>
            <person name="Piceno Y.M."/>
            <person name="Andersen G.L."/>
            <person name="Banfield J.F."/>
        </authorList>
    </citation>
    <scope>NUCLEOTIDE SEQUENCE [LARGE SCALE GENOMIC DNA]</scope>
</reference>
<evidence type="ECO:0000313" key="14">
    <source>
        <dbReference type="Proteomes" id="UP000054260"/>
    </source>
</evidence>
<dbReference type="InterPro" id="IPR023170">
    <property type="entry name" value="HhH_base_excis_C"/>
</dbReference>
<evidence type="ECO:0000313" key="16">
    <source>
        <dbReference type="Proteomes" id="UP000264215"/>
    </source>
</evidence>
<evidence type="ECO:0000256" key="4">
    <source>
        <dbReference type="ARBA" id="ARBA00022801"/>
    </source>
</evidence>
<dbReference type="PATRIC" id="fig|1236046.5.peg.1186"/>
<evidence type="ECO:0000256" key="2">
    <source>
        <dbReference type="ARBA" id="ARBA00012720"/>
    </source>
</evidence>
<dbReference type="GO" id="GO:0008534">
    <property type="term" value="F:oxidized purine nucleobase lesion DNA N-glycosylase activity"/>
    <property type="evidence" value="ECO:0007669"/>
    <property type="project" value="InterPro"/>
</dbReference>
<evidence type="ECO:0000256" key="6">
    <source>
        <dbReference type="ARBA" id="ARBA00023239"/>
    </source>
</evidence>
<dbReference type="SUPFAM" id="SSF48150">
    <property type="entry name" value="DNA-glycosylase"/>
    <property type="match status" value="1"/>
</dbReference>
<keyword evidence="5" id="KW-0234">DNA repair</keyword>
<evidence type="ECO:0000256" key="8">
    <source>
        <dbReference type="ARBA" id="ARBA00023295"/>
    </source>
</evidence>
<dbReference type="Gene3D" id="3.30.310.260">
    <property type="match status" value="1"/>
</dbReference>
<gene>
    <name evidence="11" type="ORF">DIT26_03020</name>
    <name evidence="12" type="ORF">XD86_0762</name>
    <name evidence="13" type="ORF">XE02_0240</name>
</gene>
<dbReference type="PANTHER" id="PTHR10242:SF2">
    <property type="entry name" value="N-GLYCOSYLASE_DNA LYASE"/>
    <property type="match status" value="1"/>
</dbReference>
<dbReference type="InterPro" id="IPR003265">
    <property type="entry name" value="HhH-GPD_domain"/>
</dbReference>